<evidence type="ECO:0000313" key="4">
    <source>
        <dbReference type="Proteomes" id="UP000305539"/>
    </source>
</evidence>
<gene>
    <name evidence="3" type="ORF">FAZ69_10115</name>
</gene>
<reference evidence="3 4" key="1">
    <citation type="submission" date="2019-04" db="EMBL/GenBank/DDBJ databases">
        <title>Trinickia sp. 7GSK02, isolated from subtropical forest soil.</title>
        <authorList>
            <person name="Gao Z.-H."/>
            <person name="Qiu L.-H."/>
        </authorList>
    </citation>
    <scope>NUCLEOTIDE SEQUENCE [LARGE SCALE GENOMIC DNA]</scope>
    <source>
        <strain evidence="3 4">7GSK02</strain>
    </source>
</reference>
<sequence length="166" mass="17631">MWKNSVVLLSAALFAASNAAHAQSATAPVHWQLQVVRDGQQIDAFEATTAVGQAYTTTHHHEVVHDVGCKDRPAGNIDLARTLTVSPTQASPASVTLAIDAQETLEGDTAQQTPEGCKLPPQPRQVTASHPGLTVPGGQWVTWTIVDKNPTLAYRVRASAPPVQTN</sequence>
<organism evidence="3 4">
    <name type="scientific">Trinickia terrae</name>
    <dbReference type="NCBI Taxonomy" id="2571161"/>
    <lineage>
        <taxon>Bacteria</taxon>
        <taxon>Pseudomonadati</taxon>
        <taxon>Pseudomonadota</taxon>
        <taxon>Betaproteobacteria</taxon>
        <taxon>Burkholderiales</taxon>
        <taxon>Burkholderiaceae</taxon>
        <taxon>Trinickia</taxon>
    </lineage>
</organism>
<evidence type="ECO:0000313" key="3">
    <source>
        <dbReference type="EMBL" id="TKC89302.1"/>
    </source>
</evidence>
<feature type="chain" id="PRO_5020787771" evidence="2">
    <location>
        <begin position="23"/>
        <end position="166"/>
    </location>
</feature>
<proteinExistence type="predicted"/>
<name>A0A4U1I7B6_9BURK</name>
<protein>
    <submittedName>
        <fullName evidence="3">Uncharacterized protein</fullName>
    </submittedName>
</protein>
<feature type="region of interest" description="Disordered" evidence="1">
    <location>
        <begin position="107"/>
        <end position="129"/>
    </location>
</feature>
<accession>A0A4U1I7B6</accession>
<dbReference type="EMBL" id="SWJE01000005">
    <property type="protein sequence ID" value="TKC89302.1"/>
    <property type="molecule type" value="Genomic_DNA"/>
</dbReference>
<keyword evidence="4" id="KW-1185">Reference proteome</keyword>
<dbReference type="RefSeq" id="WP_136893932.1">
    <property type="nucleotide sequence ID" value="NZ_SWJE01000005.1"/>
</dbReference>
<dbReference type="AlphaFoldDB" id="A0A4U1I7B6"/>
<comment type="caution">
    <text evidence="3">The sequence shown here is derived from an EMBL/GenBank/DDBJ whole genome shotgun (WGS) entry which is preliminary data.</text>
</comment>
<keyword evidence="2" id="KW-0732">Signal</keyword>
<feature type="signal peptide" evidence="2">
    <location>
        <begin position="1"/>
        <end position="22"/>
    </location>
</feature>
<evidence type="ECO:0000256" key="1">
    <source>
        <dbReference type="SAM" id="MobiDB-lite"/>
    </source>
</evidence>
<dbReference type="Proteomes" id="UP000305539">
    <property type="component" value="Unassembled WGS sequence"/>
</dbReference>
<evidence type="ECO:0000256" key="2">
    <source>
        <dbReference type="SAM" id="SignalP"/>
    </source>
</evidence>
<dbReference type="OrthoDB" id="9033292at2"/>